<gene>
    <name evidence="2" type="ORF">OC846_006428</name>
</gene>
<reference evidence="2" key="1">
    <citation type="journal article" date="2023" name="PhytoFront">
        <title>Draft Genome Resources of Seven Strains of Tilletia horrida, Causal Agent of Kernel Smut of Rice.</title>
        <authorList>
            <person name="Khanal S."/>
            <person name="Antony Babu S."/>
            <person name="Zhou X.G."/>
        </authorList>
    </citation>
    <scope>NUCLEOTIDE SEQUENCE</scope>
    <source>
        <strain evidence="2">TX6</strain>
    </source>
</reference>
<evidence type="ECO:0000313" key="3">
    <source>
        <dbReference type="Proteomes" id="UP001176517"/>
    </source>
</evidence>
<sequence>MIANGGKLNGLFSGGIMQSGSASNYPRFYPSDQRPQQVYSDLLAATSCSNLACLQTIDASVLNTASDTVIKKWVSPFVPVIDSFFFPLPPSFAFASGQFADIPFITGTCLDDGTFLPSSRQVNSDADFADFLALQFGNQTSFGLDLLNILYPTDPAQGCPFRTKLWAVSPTDPLFSLQYKRTAAVLTDLIFLAPKRMQLYGLLNNKKQSQAWSYLFAQRTAGSEVDAGVNHGSDVSFTFAKPPLTATPPDLGARDSLNAAHEAAKQFAGTQDVVKTSQMMVAAWLSFAYNRNPNTNGVPNWPAYDMKNKATMQFQGSNTTIIPDTFRKAQTDMFLANPFTWWI</sequence>
<dbReference type="Pfam" id="PF00135">
    <property type="entry name" value="COesterase"/>
    <property type="match status" value="1"/>
</dbReference>
<accession>A0AAN6JV21</accession>
<dbReference type="Gene3D" id="3.40.50.1820">
    <property type="entry name" value="alpha/beta hydrolase"/>
    <property type="match status" value="1"/>
</dbReference>
<evidence type="ECO:0000259" key="1">
    <source>
        <dbReference type="Pfam" id="PF00135"/>
    </source>
</evidence>
<dbReference type="PANTHER" id="PTHR11559">
    <property type="entry name" value="CARBOXYLESTERASE"/>
    <property type="match status" value="1"/>
</dbReference>
<evidence type="ECO:0000313" key="2">
    <source>
        <dbReference type="EMBL" id="KAK0543393.1"/>
    </source>
</evidence>
<name>A0AAN6JV21_9BASI</name>
<keyword evidence="3" id="KW-1185">Reference proteome</keyword>
<dbReference type="InterPro" id="IPR029058">
    <property type="entry name" value="AB_hydrolase_fold"/>
</dbReference>
<proteinExistence type="predicted"/>
<dbReference type="Proteomes" id="UP001176517">
    <property type="component" value="Unassembled WGS sequence"/>
</dbReference>
<dbReference type="InterPro" id="IPR002018">
    <property type="entry name" value="CarbesteraseB"/>
</dbReference>
<dbReference type="EMBL" id="JAPDMZ010000366">
    <property type="protein sequence ID" value="KAK0543393.1"/>
    <property type="molecule type" value="Genomic_DNA"/>
</dbReference>
<protein>
    <recommendedName>
        <fullName evidence="1">Carboxylesterase type B domain-containing protein</fullName>
    </recommendedName>
</protein>
<dbReference type="SUPFAM" id="SSF53474">
    <property type="entry name" value="alpha/beta-Hydrolases"/>
    <property type="match status" value="1"/>
</dbReference>
<comment type="caution">
    <text evidence="2">The sequence shown here is derived from an EMBL/GenBank/DDBJ whole genome shotgun (WGS) entry which is preliminary data.</text>
</comment>
<organism evidence="2 3">
    <name type="scientific">Tilletia horrida</name>
    <dbReference type="NCBI Taxonomy" id="155126"/>
    <lineage>
        <taxon>Eukaryota</taxon>
        <taxon>Fungi</taxon>
        <taxon>Dikarya</taxon>
        <taxon>Basidiomycota</taxon>
        <taxon>Ustilaginomycotina</taxon>
        <taxon>Exobasidiomycetes</taxon>
        <taxon>Tilletiales</taxon>
        <taxon>Tilletiaceae</taxon>
        <taxon>Tilletia</taxon>
    </lineage>
</organism>
<dbReference type="InterPro" id="IPR050309">
    <property type="entry name" value="Type-B_Carboxylest/Lipase"/>
</dbReference>
<feature type="domain" description="Carboxylesterase type B" evidence="1">
    <location>
        <begin position="9"/>
        <end position="319"/>
    </location>
</feature>
<dbReference type="AlphaFoldDB" id="A0AAN6JV21"/>